<accession>A0AAU8KJK9</accession>
<dbReference type="InterPro" id="IPR005212">
    <property type="entry name" value="EvaA-like"/>
</dbReference>
<feature type="domain" description="dTDP-4-dehydro-6-deoxy-alpha-D-glucopyranose 2,3-dehydratase" evidence="1">
    <location>
        <begin position="254"/>
        <end position="451"/>
    </location>
</feature>
<reference evidence="2" key="1">
    <citation type="submission" date="2023-10" db="EMBL/GenBank/DDBJ databases">
        <title>Complete genome sequence of Streptomyces sp. JL1001.</title>
        <authorList>
            <person name="Jiang L."/>
        </authorList>
    </citation>
    <scope>NUCLEOTIDE SEQUENCE</scope>
    <source>
        <strain evidence="2">JL1001</strain>
    </source>
</reference>
<organism evidence="2">
    <name type="scientific">Streptomyces sp. JL1001</name>
    <dbReference type="NCBI Taxonomy" id="3078227"/>
    <lineage>
        <taxon>Bacteria</taxon>
        <taxon>Bacillati</taxon>
        <taxon>Actinomycetota</taxon>
        <taxon>Actinomycetes</taxon>
        <taxon>Kitasatosporales</taxon>
        <taxon>Streptomycetaceae</taxon>
        <taxon>Streptomyces</taxon>
    </lineage>
</organism>
<proteinExistence type="predicted"/>
<sequence>MSVTTKNAAGELKKSRVQMIDSVHELRSECLRRRRELTAHVHPVPLDGLRSWSMTEDGVLVHRTGRFFRIIGARDLSDPDHPHEQPLIEQSEIGMLCLFVTCIDGEFHGLITFKFEPGTPDGIEVAPTVQATRSNYESAHGGTRVPAAELALSEDACTLADAVQREQESWFLGKVNRNRIILLDAKEADDIGRTVAQSSWVPISILLQAALESRLINMDLRSVLSMWPLAATASPGEIAPLGSGPATGRQGPGSTVERLPLTSLSQWQMSEGIEHRQRRFFSVVGCRVEGQGREVASWDQPLLAPVGMGQVTLLVRAGVGGPHLWVAERVRIGSVRGPSIEAGFQRGDIADYTTESRRRSMAAESAGLAHCRAIHSAVHAEEGGRFRGALVHYRLGLLTDTDTDSDTDTDLDLDDRGDGPAGRWIALEELEHLEQRGDRLSVELRTCLTMLKGLIVTGTLTP</sequence>
<dbReference type="AlphaFoldDB" id="A0AAU8KJK9"/>
<gene>
    <name evidence="2" type="ORF">R1Y80_16825</name>
</gene>
<dbReference type="Gene3D" id="3.90.79.40">
    <property type="entry name" value="EvaA sugar 2,3-dehydratase subunit"/>
    <property type="match status" value="2"/>
</dbReference>
<protein>
    <submittedName>
        <fullName evidence="2">NDP-hexose 2,3-dehydratase family protein</fullName>
    </submittedName>
</protein>
<dbReference type="EMBL" id="CP136798">
    <property type="protein sequence ID" value="XCN15211.1"/>
    <property type="molecule type" value="Genomic_DNA"/>
</dbReference>
<dbReference type="InterPro" id="IPR038153">
    <property type="entry name" value="EvaA-like_sf"/>
</dbReference>
<name>A0AAU8KJK9_9ACTN</name>
<dbReference type="GO" id="GO:0016829">
    <property type="term" value="F:lyase activity"/>
    <property type="evidence" value="ECO:0007669"/>
    <property type="project" value="InterPro"/>
</dbReference>
<dbReference type="Pfam" id="PF03559">
    <property type="entry name" value="Hexose_dehydrat"/>
    <property type="match status" value="2"/>
</dbReference>
<dbReference type="RefSeq" id="WP_354597354.1">
    <property type="nucleotide sequence ID" value="NZ_CP136798.1"/>
</dbReference>
<feature type="domain" description="dTDP-4-dehydro-6-deoxy-alpha-D-glucopyranose 2,3-dehydratase" evidence="1">
    <location>
        <begin position="32"/>
        <end position="226"/>
    </location>
</feature>
<evidence type="ECO:0000259" key="1">
    <source>
        <dbReference type="Pfam" id="PF03559"/>
    </source>
</evidence>
<evidence type="ECO:0000313" key="2">
    <source>
        <dbReference type="EMBL" id="XCN15211.1"/>
    </source>
</evidence>